<comment type="caution">
    <text evidence="2">The sequence shown here is derived from an EMBL/GenBank/DDBJ whole genome shotgun (WGS) entry which is preliminary data.</text>
</comment>
<dbReference type="AlphaFoldDB" id="A0A5S5BZH4"/>
<keyword evidence="3" id="KW-1185">Reference proteome</keyword>
<protein>
    <submittedName>
        <fullName evidence="2">Polyketide cyclase/dehydrase/lipid transport protein</fullName>
    </submittedName>
</protein>
<gene>
    <name evidence="2" type="ORF">BCM02_108236</name>
</gene>
<evidence type="ECO:0000313" key="2">
    <source>
        <dbReference type="EMBL" id="TYP72581.1"/>
    </source>
</evidence>
<dbReference type="RefSeq" id="WP_148931196.1">
    <property type="nucleotide sequence ID" value="NZ_VNHS01000008.1"/>
</dbReference>
<dbReference type="InterPro" id="IPR005031">
    <property type="entry name" value="COQ10_START"/>
</dbReference>
<dbReference type="OrthoDB" id="3078511at2"/>
<dbReference type="EMBL" id="VNHS01000008">
    <property type="protein sequence ID" value="TYP72581.1"/>
    <property type="molecule type" value="Genomic_DNA"/>
</dbReference>
<accession>A0A5S5BZH4</accession>
<sequence>MRTLNEVGINGPIETVFEIARRIDLWPERLAHYRKVRVLEGDLETSGVVEMAAYREFERMNWPVWWISTMEIDREEARIRYRHIRGVTKGMEVEWRLAQVGPDDTRVTIVHEWKQPPIGRRMAGGFIGHVFVHHIADQTLAGLKLAAESRLEAAVNG</sequence>
<dbReference type="InterPro" id="IPR023393">
    <property type="entry name" value="START-like_dom_sf"/>
</dbReference>
<dbReference type="Proteomes" id="UP000323257">
    <property type="component" value="Unassembled WGS sequence"/>
</dbReference>
<feature type="domain" description="Coenzyme Q-binding protein COQ10 START" evidence="1">
    <location>
        <begin position="10"/>
        <end position="114"/>
    </location>
</feature>
<evidence type="ECO:0000313" key="3">
    <source>
        <dbReference type="Proteomes" id="UP000323257"/>
    </source>
</evidence>
<dbReference type="Gene3D" id="3.30.530.20">
    <property type="match status" value="1"/>
</dbReference>
<reference evidence="2 3" key="1">
    <citation type="submission" date="2019-07" db="EMBL/GenBank/DDBJ databases">
        <title>Genomic Encyclopedia of Type Strains, Phase III (KMG-III): the genomes of soil and plant-associated and newly described type strains.</title>
        <authorList>
            <person name="Whitman W."/>
        </authorList>
    </citation>
    <scope>NUCLEOTIDE SEQUENCE [LARGE SCALE GENOMIC DNA]</scope>
    <source>
        <strain evidence="2 3">BL24</strain>
    </source>
</reference>
<proteinExistence type="predicted"/>
<evidence type="ECO:0000259" key="1">
    <source>
        <dbReference type="Pfam" id="PF03364"/>
    </source>
</evidence>
<dbReference type="Pfam" id="PF03364">
    <property type="entry name" value="Polyketide_cyc"/>
    <property type="match status" value="1"/>
</dbReference>
<dbReference type="SUPFAM" id="SSF55961">
    <property type="entry name" value="Bet v1-like"/>
    <property type="match status" value="1"/>
</dbReference>
<name>A0A5S5BZH4_9BACL</name>
<organism evidence="2 3">
    <name type="scientific">Paenibacillus methanolicus</name>
    <dbReference type="NCBI Taxonomy" id="582686"/>
    <lineage>
        <taxon>Bacteria</taxon>
        <taxon>Bacillati</taxon>
        <taxon>Bacillota</taxon>
        <taxon>Bacilli</taxon>
        <taxon>Bacillales</taxon>
        <taxon>Paenibacillaceae</taxon>
        <taxon>Paenibacillus</taxon>
    </lineage>
</organism>